<organism evidence="2 3">
    <name type="scientific">Daphnia magna</name>
    <dbReference type="NCBI Taxonomy" id="35525"/>
    <lineage>
        <taxon>Eukaryota</taxon>
        <taxon>Metazoa</taxon>
        <taxon>Ecdysozoa</taxon>
        <taxon>Arthropoda</taxon>
        <taxon>Crustacea</taxon>
        <taxon>Branchiopoda</taxon>
        <taxon>Diplostraca</taxon>
        <taxon>Cladocera</taxon>
        <taxon>Anomopoda</taxon>
        <taxon>Daphniidae</taxon>
        <taxon>Daphnia</taxon>
    </lineage>
</organism>
<sequence>MEAQLCDRQHQLNNHKNSDVDMVHQQLLRRVFQMCDVQRRGHISIDDLLELGQSYLGQHTKDLADALRSLDPLGDGTLTFDEFCRGVGSIIQQSPTGKKIST</sequence>
<evidence type="ECO:0000313" key="2">
    <source>
        <dbReference type="EMBL" id="KAK4026317.1"/>
    </source>
</evidence>
<dbReference type="Pfam" id="PF13499">
    <property type="entry name" value="EF-hand_7"/>
    <property type="match status" value="1"/>
</dbReference>
<dbReference type="PANTHER" id="PTHR15726:SF7">
    <property type="entry name" value="NUCLEAR FALLOUT, ISOFORM J"/>
    <property type="match status" value="1"/>
</dbReference>
<dbReference type="CDD" id="cd00051">
    <property type="entry name" value="EFh"/>
    <property type="match status" value="1"/>
</dbReference>
<evidence type="ECO:0000313" key="3">
    <source>
        <dbReference type="Proteomes" id="UP001234178"/>
    </source>
</evidence>
<dbReference type="InterPro" id="IPR002048">
    <property type="entry name" value="EF_hand_dom"/>
</dbReference>
<protein>
    <recommendedName>
        <fullName evidence="1">EF-hand domain-containing protein</fullName>
    </recommendedName>
</protein>
<dbReference type="PROSITE" id="PS50222">
    <property type="entry name" value="EF_HAND_2"/>
    <property type="match status" value="1"/>
</dbReference>
<proteinExistence type="predicted"/>
<dbReference type="InterPro" id="IPR051977">
    <property type="entry name" value="Rab11-interacting_regulator"/>
</dbReference>
<gene>
    <name evidence="2" type="ORF">OUZ56_015324</name>
</gene>
<dbReference type="EMBL" id="JAOYFB010000038">
    <property type="protein sequence ID" value="KAK4026317.1"/>
    <property type="molecule type" value="Genomic_DNA"/>
</dbReference>
<accession>A0ABR0AMH7</accession>
<comment type="caution">
    <text evidence="2">The sequence shown here is derived from an EMBL/GenBank/DDBJ whole genome shotgun (WGS) entry which is preliminary data.</text>
</comment>
<dbReference type="Gene3D" id="1.10.238.10">
    <property type="entry name" value="EF-hand"/>
    <property type="match status" value="1"/>
</dbReference>
<dbReference type="PANTHER" id="PTHR15726">
    <property type="entry name" value="RAB11-FAMILY INTERACTING PROTEIN"/>
    <property type="match status" value="1"/>
</dbReference>
<name>A0ABR0AMH7_9CRUS</name>
<reference evidence="2 3" key="1">
    <citation type="journal article" date="2023" name="Nucleic Acids Res.">
        <title>The hologenome of Daphnia magna reveals possible DNA methylation and microbiome-mediated evolution of the host genome.</title>
        <authorList>
            <person name="Chaturvedi A."/>
            <person name="Li X."/>
            <person name="Dhandapani V."/>
            <person name="Marshall H."/>
            <person name="Kissane S."/>
            <person name="Cuenca-Cambronero M."/>
            <person name="Asole G."/>
            <person name="Calvet F."/>
            <person name="Ruiz-Romero M."/>
            <person name="Marangio P."/>
            <person name="Guigo R."/>
            <person name="Rago D."/>
            <person name="Mirbahai L."/>
            <person name="Eastwood N."/>
            <person name="Colbourne J.K."/>
            <person name="Zhou J."/>
            <person name="Mallon E."/>
            <person name="Orsini L."/>
        </authorList>
    </citation>
    <scope>NUCLEOTIDE SEQUENCE [LARGE SCALE GENOMIC DNA]</scope>
    <source>
        <strain evidence="2">LRV0_1</strain>
    </source>
</reference>
<dbReference type="Proteomes" id="UP001234178">
    <property type="component" value="Unassembled WGS sequence"/>
</dbReference>
<feature type="domain" description="EF-hand" evidence="1">
    <location>
        <begin position="58"/>
        <end position="93"/>
    </location>
</feature>
<dbReference type="SUPFAM" id="SSF47473">
    <property type="entry name" value="EF-hand"/>
    <property type="match status" value="1"/>
</dbReference>
<dbReference type="InterPro" id="IPR011992">
    <property type="entry name" value="EF-hand-dom_pair"/>
</dbReference>
<keyword evidence="3" id="KW-1185">Reference proteome</keyword>
<dbReference type="SMART" id="SM00054">
    <property type="entry name" value="EFh"/>
    <property type="match status" value="2"/>
</dbReference>
<evidence type="ECO:0000259" key="1">
    <source>
        <dbReference type="PROSITE" id="PS50222"/>
    </source>
</evidence>